<sequence length="225" mass="25972">MNKYYKGEPKLLVSVDCIVLGFENKKLQLLVGKRKVEPYSGKLSLYGGFVRENESLKEAANRVLFQCTGINDIYMRQVGAFGETDRDPGDRVISIAYCALINVSDYDHKLLEENDLQWVDINKLPELFGDHIEMVQIALSQLRKLINKDPLGFNLLPELFTLTQLQNVHEAIMGVEIDKRNFRKRIKQIDFIEKTKFIDKITSKRGVLHCIALINKHIQTPHYNH</sequence>
<dbReference type="PROSITE" id="PS51462">
    <property type="entry name" value="NUDIX"/>
    <property type="match status" value="1"/>
</dbReference>
<dbReference type="AlphaFoldDB" id="A0A250KK29"/>
<proteinExistence type="predicted"/>
<dbReference type="EMBL" id="AP018050">
    <property type="protein sequence ID" value="BBA30048.1"/>
    <property type="molecule type" value="Genomic_DNA"/>
</dbReference>
<evidence type="ECO:0000313" key="3">
    <source>
        <dbReference type="Proteomes" id="UP000267517"/>
    </source>
</evidence>
<dbReference type="InterPro" id="IPR036390">
    <property type="entry name" value="WH_DNA-bd_sf"/>
</dbReference>
<evidence type="ECO:0000313" key="2">
    <source>
        <dbReference type="EMBL" id="BBA30048.1"/>
    </source>
</evidence>
<organism evidence="2 3">
    <name type="scientific">Prevotella melaninogenica</name>
    <dbReference type="NCBI Taxonomy" id="28132"/>
    <lineage>
        <taxon>Bacteria</taxon>
        <taxon>Pseudomonadati</taxon>
        <taxon>Bacteroidota</taxon>
        <taxon>Bacteroidia</taxon>
        <taxon>Bacteroidales</taxon>
        <taxon>Prevotellaceae</taxon>
        <taxon>Prevotella</taxon>
    </lineage>
</organism>
<dbReference type="Gene3D" id="1.10.10.10">
    <property type="entry name" value="Winged helix-like DNA-binding domain superfamily/Winged helix DNA-binding domain"/>
    <property type="match status" value="1"/>
</dbReference>
<dbReference type="Gene3D" id="3.90.79.10">
    <property type="entry name" value="Nucleoside Triphosphate Pyrophosphohydrolase"/>
    <property type="match status" value="1"/>
</dbReference>
<protein>
    <submittedName>
        <fullName evidence="2">DNA mismatch repair protein MutT</fullName>
    </submittedName>
</protein>
<evidence type="ECO:0000259" key="1">
    <source>
        <dbReference type="PROSITE" id="PS51462"/>
    </source>
</evidence>
<name>A0A250KK29_9BACT</name>
<dbReference type="InterPro" id="IPR000086">
    <property type="entry name" value="NUDIX_hydrolase_dom"/>
</dbReference>
<dbReference type="InterPro" id="IPR015797">
    <property type="entry name" value="NUDIX_hydrolase-like_dom_sf"/>
</dbReference>
<dbReference type="SUPFAM" id="SSF46785">
    <property type="entry name" value="Winged helix' DNA-binding domain"/>
    <property type="match status" value="1"/>
</dbReference>
<dbReference type="CDD" id="cd18873">
    <property type="entry name" value="NUDIX_NadM_like"/>
    <property type="match status" value="1"/>
</dbReference>
<dbReference type="SUPFAM" id="SSF55811">
    <property type="entry name" value="Nudix"/>
    <property type="match status" value="1"/>
</dbReference>
<dbReference type="Pfam" id="PF00293">
    <property type="entry name" value="NUDIX"/>
    <property type="match status" value="1"/>
</dbReference>
<dbReference type="PANTHER" id="PTHR43736">
    <property type="entry name" value="ADP-RIBOSE PYROPHOSPHATASE"/>
    <property type="match status" value="1"/>
</dbReference>
<dbReference type="Proteomes" id="UP000267517">
    <property type="component" value="Chromosome II"/>
</dbReference>
<feature type="domain" description="Nudix hydrolase" evidence="1">
    <location>
        <begin position="10"/>
        <end position="141"/>
    </location>
</feature>
<dbReference type="Pfam" id="PF21906">
    <property type="entry name" value="WHD_NrtR"/>
    <property type="match status" value="1"/>
</dbReference>
<gene>
    <name evidence="2" type="ORF">PMEL_200576</name>
</gene>
<dbReference type="InterPro" id="IPR054105">
    <property type="entry name" value="WHD_NrtR"/>
</dbReference>
<dbReference type="PANTHER" id="PTHR43736:SF4">
    <property type="entry name" value="SLR1690 PROTEIN"/>
    <property type="match status" value="1"/>
</dbReference>
<dbReference type="InterPro" id="IPR036388">
    <property type="entry name" value="WH-like_DNA-bd_sf"/>
</dbReference>
<reference evidence="2 3" key="1">
    <citation type="submission" date="2017-05" db="EMBL/GenBank/DDBJ databases">
        <title>whole genome sequence of Prevotella melaninogenica GAI 07411.</title>
        <authorList>
            <person name="Kondo Y."/>
            <person name="Hoshino T."/>
        </authorList>
    </citation>
    <scope>NUCLEOTIDE SEQUENCE [LARGE SCALE GENOMIC DNA]</scope>
    <source>
        <strain evidence="2 3">GAI 07411</strain>
    </source>
</reference>
<accession>A0A250KK29</accession>